<evidence type="ECO:0000313" key="3">
    <source>
        <dbReference type="EMBL" id="MBR8827446.1"/>
    </source>
</evidence>
<dbReference type="PANTHER" id="PTHR43798">
    <property type="entry name" value="MONOACYLGLYCEROL LIPASE"/>
    <property type="match status" value="1"/>
</dbReference>
<organism evidence="3 4">
    <name type="scientific">Gomphosphaeria aponina SAG 52.96 = DSM 107014</name>
    <dbReference type="NCBI Taxonomy" id="1521640"/>
    <lineage>
        <taxon>Bacteria</taxon>
        <taxon>Bacillati</taxon>
        <taxon>Cyanobacteriota</taxon>
        <taxon>Cyanophyceae</taxon>
        <taxon>Oscillatoriophycideae</taxon>
        <taxon>Chroococcales</taxon>
        <taxon>Gomphosphaeriaceae</taxon>
        <taxon>Gomphosphaeria</taxon>
    </lineage>
</organism>
<gene>
    <name evidence="3" type="ORF">DSM107014_05990</name>
</gene>
<sequence length="306" mass="34384">MPTIDIRGVPHAYELTPSSTNSSSPYLIFIHGWLLSRKYWQPLIEELATDYPCLIYDLRGFGDSQGVSLHTASQTEMEAEYTLAAYGNDLSMLLSQLNIETAWLIGHSFGGSVALWAADLCSERVKGVICLNAGGGIYLKEEFERFRNFGLQLIKRRPAWLLYVPGIDWLFARTMVTRHLDLSWGRQRVIDFLKADEEAARGSLLNSTTEAEVHLLPQIVARLRQPVYFLAGMQDKVMEPKYVHHLASFHQLFSDNAQNVIEIPDCGHLSMLEQPELVCAKISVLLKKPESDDAGSNSTNSGNYFS</sequence>
<proteinExistence type="predicted"/>
<dbReference type="InterPro" id="IPR000073">
    <property type="entry name" value="AB_hydrolase_1"/>
</dbReference>
<dbReference type="GO" id="GO:0016787">
    <property type="term" value="F:hydrolase activity"/>
    <property type="evidence" value="ECO:0007669"/>
    <property type="project" value="UniProtKB-KW"/>
</dbReference>
<evidence type="ECO:0000259" key="2">
    <source>
        <dbReference type="Pfam" id="PF00561"/>
    </source>
</evidence>
<reference evidence="3" key="1">
    <citation type="submission" date="2021-02" db="EMBL/GenBank/DDBJ databases">
        <title>Metagenome analyses of Stigonema ocellatum DSM 106950, Chlorogloea purpurea SAG 13.99 and Gomphosphaeria aponina DSM 107014.</title>
        <authorList>
            <person name="Marter P."/>
            <person name="Huang S."/>
        </authorList>
    </citation>
    <scope>NUCLEOTIDE SEQUENCE</scope>
    <source>
        <strain evidence="3">JP213</strain>
    </source>
</reference>
<dbReference type="AlphaFoldDB" id="A0A941GQW6"/>
<evidence type="ECO:0000313" key="4">
    <source>
        <dbReference type="Proteomes" id="UP000767446"/>
    </source>
</evidence>
<comment type="caution">
    <text evidence="3">The sequence shown here is derived from an EMBL/GenBank/DDBJ whole genome shotgun (WGS) entry which is preliminary data.</text>
</comment>
<dbReference type="EMBL" id="JADQBC010000031">
    <property type="protein sequence ID" value="MBR8827446.1"/>
    <property type="molecule type" value="Genomic_DNA"/>
</dbReference>
<accession>A0A941GQW6</accession>
<name>A0A941GQW6_9CHRO</name>
<keyword evidence="1 3" id="KW-0378">Hydrolase</keyword>
<dbReference type="Gene3D" id="3.40.50.1820">
    <property type="entry name" value="alpha/beta hydrolase"/>
    <property type="match status" value="1"/>
</dbReference>
<dbReference type="SUPFAM" id="SSF53474">
    <property type="entry name" value="alpha/beta-Hydrolases"/>
    <property type="match status" value="1"/>
</dbReference>
<dbReference type="Pfam" id="PF00561">
    <property type="entry name" value="Abhydrolase_1"/>
    <property type="match status" value="1"/>
</dbReference>
<evidence type="ECO:0000256" key="1">
    <source>
        <dbReference type="ARBA" id="ARBA00022801"/>
    </source>
</evidence>
<dbReference type="InterPro" id="IPR050266">
    <property type="entry name" value="AB_hydrolase_sf"/>
</dbReference>
<dbReference type="GO" id="GO:0016020">
    <property type="term" value="C:membrane"/>
    <property type="evidence" value="ECO:0007669"/>
    <property type="project" value="TreeGrafter"/>
</dbReference>
<protein>
    <submittedName>
        <fullName evidence="3">Alpha/beta hydrolase</fullName>
    </submittedName>
</protein>
<dbReference type="Proteomes" id="UP000767446">
    <property type="component" value="Unassembled WGS sequence"/>
</dbReference>
<dbReference type="InterPro" id="IPR029058">
    <property type="entry name" value="AB_hydrolase_fold"/>
</dbReference>
<dbReference type="PANTHER" id="PTHR43798:SF31">
    <property type="entry name" value="AB HYDROLASE SUPERFAMILY PROTEIN YCLE"/>
    <property type="match status" value="1"/>
</dbReference>
<feature type="domain" description="AB hydrolase-1" evidence="2">
    <location>
        <begin position="26"/>
        <end position="274"/>
    </location>
</feature>